<dbReference type="CDD" id="cd00609">
    <property type="entry name" value="AAT_like"/>
    <property type="match status" value="1"/>
</dbReference>
<dbReference type="InterPro" id="IPR015424">
    <property type="entry name" value="PyrdxlP-dep_Trfase"/>
</dbReference>
<dbReference type="InterPro" id="IPR004839">
    <property type="entry name" value="Aminotransferase_I/II_large"/>
</dbReference>
<gene>
    <name evidence="7" type="ORF">MYAM1_002500</name>
</gene>
<evidence type="ECO:0000259" key="6">
    <source>
        <dbReference type="Pfam" id="PF00155"/>
    </source>
</evidence>
<evidence type="ECO:0000313" key="8">
    <source>
        <dbReference type="Proteomes" id="UP001219567"/>
    </source>
</evidence>
<keyword evidence="3 7" id="KW-0032">Aminotransferase</keyword>
<keyword evidence="8" id="KW-1185">Reference proteome</keyword>
<dbReference type="PANTHER" id="PTHR42790">
    <property type="entry name" value="AMINOTRANSFERASE"/>
    <property type="match status" value="1"/>
</dbReference>
<dbReference type="Proteomes" id="UP001219567">
    <property type="component" value="Chromosome 3"/>
</dbReference>
<sequence length="441" mass="48265">MISLLAGKPNPDGFPFESITLQLKPSAEAGSKPSGEPMEITIDGSRLENALQYGSSSGDDILLGEIDKILSRVHHRTRGDGQPAGEFGLMLGTGSQDLLSKAISILFDPEDTVLVESPVYPGVLPELVTHKVQVCGVESDHQGLSAKALRETLQNWNTSEKTKHLRYPKAVYTVPTGANPAGTTASTERKREILAIAREFSILVLEDDPYYFVSFENLTEDASNQERALSYFELENEQGSELGYGYVLRFESFSKILSAGIRLGFACGPKPLINAMVALTASTNLHASGASQAIVGELIHYWGVDGFLRHVANVAKMYMERRDMFGRQLDRILGAESEKPLATYVTPVAGMFYWIKLHLPPTPDAPEGDSYQVISQKALEFGVLAMPGAAFFADKRKTPYVRASFSLIEPDEANEALLRLRQAVLSAWEDAGYETVPKITS</sequence>
<dbReference type="EC" id="2.6.1.27" evidence="7"/>
<dbReference type="InterPro" id="IPR050859">
    <property type="entry name" value="Class-I_PLP-dep_aminotransf"/>
</dbReference>
<accession>A0AAJ5YUQ4</accession>
<dbReference type="AlphaFoldDB" id="A0AAJ5YUQ4"/>
<dbReference type="Gene3D" id="3.40.640.10">
    <property type="entry name" value="Type I PLP-dependent aspartate aminotransferase-like (Major domain)"/>
    <property type="match status" value="1"/>
</dbReference>
<dbReference type="InterPro" id="IPR015421">
    <property type="entry name" value="PyrdxlP-dep_Trfase_major"/>
</dbReference>
<comment type="cofactor">
    <cofactor evidence="1">
        <name>pyridoxal 5'-phosphate</name>
        <dbReference type="ChEBI" id="CHEBI:597326"/>
    </cofactor>
</comment>
<evidence type="ECO:0000256" key="1">
    <source>
        <dbReference type="ARBA" id="ARBA00001933"/>
    </source>
</evidence>
<dbReference type="EMBL" id="CP119945">
    <property type="protein sequence ID" value="WFC99755.1"/>
    <property type="molecule type" value="Genomic_DNA"/>
</dbReference>
<keyword evidence="5" id="KW-0663">Pyridoxal phosphate</keyword>
<feature type="domain" description="Aminotransferase class I/classII large" evidence="6">
    <location>
        <begin position="89"/>
        <end position="417"/>
    </location>
</feature>
<evidence type="ECO:0000256" key="5">
    <source>
        <dbReference type="ARBA" id="ARBA00022898"/>
    </source>
</evidence>
<organism evidence="7 8">
    <name type="scientific">Malassezia yamatoensis</name>
    <dbReference type="NCBI Taxonomy" id="253288"/>
    <lineage>
        <taxon>Eukaryota</taxon>
        <taxon>Fungi</taxon>
        <taxon>Dikarya</taxon>
        <taxon>Basidiomycota</taxon>
        <taxon>Ustilaginomycotina</taxon>
        <taxon>Malasseziomycetes</taxon>
        <taxon>Malasseziales</taxon>
        <taxon>Malasseziaceae</taxon>
        <taxon>Malassezia</taxon>
    </lineage>
</organism>
<evidence type="ECO:0000256" key="2">
    <source>
        <dbReference type="ARBA" id="ARBA00007441"/>
    </source>
</evidence>
<comment type="similarity">
    <text evidence="2">Belongs to the class-I pyridoxal-phosphate-dependent aminotransferase family.</text>
</comment>
<reference evidence="7 8" key="1">
    <citation type="submission" date="2023-03" db="EMBL/GenBank/DDBJ databases">
        <title>Mating type loci evolution in Malassezia.</title>
        <authorList>
            <person name="Coelho M.A."/>
        </authorList>
    </citation>
    <scope>NUCLEOTIDE SEQUENCE [LARGE SCALE GENOMIC DNA]</scope>
    <source>
        <strain evidence="7 8">CBS 9725</strain>
    </source>
</reference>
<dbReference type="PANTHER" id="PTHR42790:SF19">
    <property type="entry name" value="KYNURENINE_ALPHA-AMINOADIPATE AMINOTRANSFERASE, MITOCHONDRIAL"/>
    <property type="match status" value="1"/>
</dbReference>
<dbReference type="GO" id="GO:0050362">
    <property type="term" value="F:L-tryptophan:2-oxoglutarate aminotransferase activity"/>
    <property type="evidence" value="ECO:0007669"/>
    <property type="project" value="UniProtKB-EC"/>
</dbReference>
<protein>
    <submittedName>
        <fullName evidence="7">Tryptophan transaminase</fullName>
        <ecNumber evidence="7">2.6.1.27</ecNumber>
    </submittedName>
</protein>
<evidence type="ECO:0000256" key="3">
    <source>
        <dbReference type="ARBA" id="ARBA00022576"/>
    </source>
</evidence>
<evidence type="ECO:0000256" key="4">
    <source>
        <dbReference type="ARBA" id="ARBA00022679"/>
    </source>
</evidence>
<dbReference type="SUPFAM" id="SSF53383">
    <property type="entry name" value="PLP-dependent transferases"/>
    <property type="match status" value="1"/>
</dbReference>
<dbReference type="GO" id="GO:1901605">
    <property type="term" value="P:alpha-amino acid metabolic process"/>
    <property type="evidence" value="ECO:0007669"/>
    <property type="project" value="TreeGrafter"/>
</dbReference>
<dbReference type="GO" id="GO:0030170">
    <property type="term" value="F:pyridoxal phosphate binding"/>
    <property type="evidence" value="ECO:0007669"/>
    <property type="project" value="InterPro"/>
</dbReference>
<keyword evidence="4 7" id="KW-0808">Transferase</keyword>
<evidence type="ECO:0000313" key="7">
    <source>
        <dbReference type="EMBL" id="WFC99755.1"/>
    </source>
</evidence>
<name>A0AAJ5YUQ4_9BASI</name>
<proteinExistence type="inferred from homology"/>
<dbReference type="Pfam" id="PF00155">
    <property type="entry name" value="Aminotran_1_2"/>
    <property type="match status" value="1"/>
</dbReference>